<dbReference type="EMBL" id="CP071249">
    <property type="protein sequence ID" value="UUF06433.1"/>
    <property type="molecule type" value="Genomic_DNA"/>
</dbReference>
<gene>
    <name evidence="1" type="ORF">J0J69_02270</name>
</gene>
<evidence type="ECO:0000313" key="2">
    <source>
        <dbReference type="Proteomes" id="UP001058016"/>
    </source>
</evidence>
<protein>
    <submittedName>
        <fullName evidence="1">Uncharacterized protein</fullName>
    </submittedName>
</protein>
<accession>A0ABY5JIE6</accession>
<dbReference type="RefSeq" id="WP_256637910.1">
    <property type="nucleotide sequence ID" value="NZ_CP071249.1"/>
</dbReference>
<reference evidence="1 2" key="1">
    <citation type="submission" date="2021-03" db="EMBL/GenBank/DDBJ databases">
        <title>Comparative Genomics and Metabolomics in the genus Turicibacter.</title>
        <authorList>
            <person name="Maki J."/>
            <person name="Looft T."/>
        </authorList>
    </citation>
    <scope>NUCLEOTIDE SEQUENCE [LARGE SCALE GENOMIC DNA]</scope>
    <source>
        <strain evidence="1 2">MMM721</strain>
    </source>
</reference>
<name>A0ABY5JIE6_9FIRM</name>
<organism evidence="1 2">
    <name type="scientific">Turicibacter bilis</name>
    <dbReference type="NCBI Taxonomy" id="2735723"/>
    <lineage>
        <taxon>Bacteria</taxon>
        <taxon>Bacillati</taxon>
        <taxon>Bacillota</taxon>
        <taxon>Erysipelotrichia</taxon>
        <taxon>Erysipelotrichales</taxon>
        <taxon>Turicibacteraceae</taxon>
        <taxon>Turicibacter</taxon>
    </lineage>
</organism>
<proteinExistence type="predicted"/>
<evidence type="ECO:0000313" key="1">
    <source>
        <dbReference type="EMBL" id="UUF06433.1"/>
    </source>
</evidence>
<sequence length="243" mass="27621">MKKIYAITFFSALLVLGNENNILANSNLSSLETNDLIVTETNNSTFEEIETESGISITYDLNFNEIIGYTVPGELSDALSEQELNMLILKEVGNVLLNQSEEFQRIQNIINGTYDQENYHEEDGVGTFEEIETESGISITYDLDFNKIIGYTVPGELSDALSEQELNMLILKEVGNVLLNQSEEFQRIQHIINEANSEKIQEQRIQYRYPITISIGPRASRNFPLRGVAVGEKVFYNRLLNKY</sequence>
<keyword evidence="2" id="KW-1185">Reference proteome</keyword>
<dbReference type="Proteomes" id="UP001058016">
    <property type="component" value="Chromosome"/>
</dbReference>